<sequence length="74" mass="8202">MSEVLKMLEGDGLAEKWEASQRVETAKVLDSCENPPQRYSDYIEESSLVVEAMELSGPPGDKSVSHWALLHLLA</sequence>
<dbReference type="Proteomes" id="UP000309997">
    <property type="component" value="Unassembled WGS sequence"/>
</dbReference>
<comment type="caution">
    <text evidence="1">The sequence shown here is derived from an EMBL/GenBank/DDBJ whole genome shotgun (WGS) entry which is preliminary data.</text>
</comment>
<reference evidence="1 2" key="1">
    <citation type="journal article" date="2024" name="Plant Biotechnol. J.">
        <title>Genome and CRISPR/Cas9 system of a widespread forest tree (Populus alba) in the world.</title>
        <authorList>
            <person name="Liu Y.J."/>
            <person name="Jiang P.F."/>
            <person name="Han X.M."/>
            <person name="Li X.Y."/>
            <person name="Wang H.M."/>
            <person name="Wang Y.J."/>
            <person name="Wang X.X."/>
            <person name="Zeng Q.Y."/>
        </authorList>
    </citation>
    <scope>NUCLEOTIDE SEQUENCE [LARGE SCALE GENOMIC DNA]</scope>
    <source>
        <strain evidence="2">cv. PAL-ZL1</strain>
    </source>
</reference>
<name>A0ACC4BGS4_POPAL</name>
<proteinExistence type="predicted"/>
<evidence type="ECO:0000313" key="2">
    <source>
        <dbReference type="Proteomes" id="UP000309997"/>
    </source>
</evidence>
<gene>
    <name evidence="1" type="ORF">D5086_019287</name>
</gene>
<evidence type="ECO:0000313" key="1">
    <source>
        <dbReference type="EMBL" id="KAL3577783.1"/>
    </source>
</evidence>
<accession>A0ACC4BGS4</accession>
<dbReference type="EMBL" id="RCHU02000010">
    <property type="protein sequence ID" value="KAL3577783.1"/>
    <property type="molecule type" value="Genomic_DNA"/>
</dbReference>
<protein>
    <submittedName>
        <fullName evidence="1">Uncharacterized protein</fullName>
    </submittedName>
</protein>
<keyword evidence="2" id="KW-1185">Reference proteome</keyword>
<organism evidence="1 2">
    <name type="scientific">Populus alba</name>
    <name type="common">White poplar</name>
    <dbReference type="NCBI Taxonomy" id="43335"/>
    <lineage>
        <taxon>Eukaryota</taxon>
        <taxon>Viridiplantae</taxon>
        <taxon>Streptophyta</taxon>
        <taxon>Embryophyta</taxon>
        <taxon>Tracheophyta</taxon>
        <taxon>Spermatophyta</taxon>
        <taxon>Magnoliopsida</taxon>
        <taxon>eudicotyledons</taxon>
        <taxon>Gunneridae</taxon>
        <taxon>Pentapetalae</taxon>
        <taxon>rosids</taxon>
        <taxon>fabids</taxon>
        <taxon>Malpighiales</taxon>
        <taxon>Salicaceae</taxon>
        <taxon>Saliceae</taxon>
        <taxon>Populus</taxon>
    </lineage>
</organism>